<dbReference type="OrthoDB" id="432685at2759"/>
<dbReference type="RefSeq" id="XP_037138980.1">
    <property type="nucleotide sequence ID" value="XM_037283084.1"/>
</dbReference>
<feature type="binding site" evidence="18">
    <location>
        <position position="118"/>
    </location>
    <ligand>
        <name>FAD</name>
        <dbReference type="ChEBI" id="CHEBI:57692"/>
    </ligand>
</feature>
<dbReference type="GO" id="GO:0005783">
    <property type="term" value="C:endoplasmic reticulum"/>
    <property type="evidence" value="ECO:0007669"/>
    <property type="project" value="TreeGrafter"/>
</dbReference>
<evidence type="ECO:0000256" key="16">
    <source>
        <dbReference type="ARBA" id="ARBA00047682"/>
    </source>
</evidence>
<comment type="similarity">
    <text evidence="4 19">Belongs to the flavoprotein pyridine nucleotide cytochrome reductase family.</text>
</comment>
<dbReference type="Pfam" id="PF00970">
    <property type="entry name" value="FAD_binding_6"/>
    <property type="match status" value="1"/>
</dbReference>
<dbReference type="Proteomes" id="UP000515788">
    <property type="component" value="Chromosome 3"/>
</dbReference>
<accession>A0A7G3ZFL9</accession>
<comment type="catalytic activity">
    <reaction evidence="17">
        <text>2 Fe(3+)-[Dph3] + NADH = 2 Fe(2+)-[Dph3] + NAD(+) + H(+)</text>
        <dbReference type="Rhea" id="RHEA:71231"/>
        <dbReference type="Rhea" id="RHEA-COMP:18002"/>
        <dbReference type="Rhea" id="RHEA-COMP:18003"/>
        <dbReference type="ChEBI" id="CHEBI:15378"/>
        <dbReference type="ChEBI" id="CHEBI:29033"/>
        <dbReference type="ChEBI" id="CHEBI:29034"/>
        <dbReference type="ChEBI" id="CHEBI:57540"/>
        <dbReference type="ChEBI" id="CHEBI:57945"/>
        <dbReference type="ChEBI" id="CHEBI:83228"/>
    </reaction>
    <physiologicalReaction direction="left-to-right" evidence="17">
        <dbReference type="Rhea" id="RHEA:71232"/>
    </physiologicalReaction>
</comment>
<evidence type="ECO:0000256" key="4">
    <source>
        <dbReference type="ARBA" id="ARBA00006105"/>
    </source>
</evidence>
<comment type="subunit">
    <text evidence="15">Monomer. Component of the 2-(3-amino-3-carboxypropyl)histidine synthase complex composed of DPH1, DPH2, DPH3 and a NADH-dependent reductase, predominantly CBR1.</text>
</comment>
<keyword evidence="5 18" id="KW-0285">Flavoprotein</keyword>
<dbReference type="GeneID" id="59325441"/>
<feature type="transmembrane region" description="Helical" evidence="20">
    <location>
        <begin position="6"/>
        <end position="25"/>
    </location>
</feature>
<dbReference type="KEGG" id="tgb:HG536_0C04740"/>
<protein>
    <recommendedName>
        <fullName evidence="19">NADH-cytochrome b5 reductase</fullName>
        <ecNumber evidence="19">1.6.2.2</ecNumber>
    </recommendedName>
</protein>
<evidence type="ECO:0000256" key="19">
    <source>
        <dbReference type="RuleBase" id="RU361226"/>
    </source>
</evidence>
<evidence type="ECO:0000256" key="13">
    <source>
        <dbReference type="ARBA" id="ARBA00023136"/>
    </source>
</evidence>
<dbReference type="PRINTS" id="PR00371">
    <property type="entry name" value="FPNCR"/>
</dbReference>
<evidence type="ECO:0000256" key="7">
    <source>
        <dbReference type="ARBA" id="ARBA00022787"/>
    </source>
</evidence>
<dbReference type="SUPFAM" id="SSF63380">
    <property type="entry name" value="Riboflavin synthase domain-like"/>
    <property type="match status" value="1"/>
</dbReference>
<comment type="pathway">
    <text evidence="3">Protein modification; peptidyl-diphthamide biosynthesis.</text>
</comment>
<evidence type="ECO:0000256" key="6">
    <source>
        <dbReference type="ARBA" id="ARBA00022692"/>
    </source>
</evidence>
<evidence type="ECO:0000256" key="9">
    <source>
        <dbReference type="ARBA" id="ARBA00022989"/>
    </source>
</evidence>
<keyword evidence="11 19" id="KW-0520">NAD</keyword>
<dbReference type="AlphaFoldDB" id="A0A7G3ZFL9"/>
<feature type="binding site" evidence="18">
    <location>
        <position position="90"/>
    </location>
    <ligand>
        <name>FAD</name>
        <dbReference type="ChEBI" id="CHEBI:57692"/>
    </ligand>
</feature>
<dbReference type="PANTHER" id="PTHR19370">
    <property type="entry name" value="NADH-CYTOCHROME B5 REDUCTASE"/>
    <property type="match status" value="1"/>
</dbReference>
<dbReference type="InterPro" id="IPR008333">
    <property type="entry name" value="Cbr1-like_FAD-bd_dom"/>
</dbReference>
<evidence type="ECO:0000256" key="14">
    <source>
        <dbReference type="ARBA" id="ARBA00037104"/>
    </source>
</evidence>
<keyword evidence="7" id="KW-1000">Mitochondrion outer membrane</keyword>
<dbReference type="EC" id="1.6.2.2" evidence="19"/>
<dbReference type="GO" id="GO:0005886">
    <property type="term" value="C:plasma membrane"/>
    <property type="evidence" value="ECO:0007669"/>
    <property type="project" value="TreeGrafter"/>
</dbReference>
<comment type="catalytic activity">
    <reaction evidence="16 19">
        <text>2 Fe(III)-[cytochrome b5] + NADH = 2 Fe(II)-[cytochrome b5] + NAD(+) + H(+)</text>
        <dbReference type="Rhea" id="RHEA:46680"/>
        <dbReference type="Rhea" id="RHEA-COMP:10438"/>
        <dbReference type="Rhea" id="RHEA-COMP:10439"/>
        <dbReference type="ChEBI" id="CHEBI:15378"/>
        <dbReference type="ChEBI" id="CHEBI:29033"/>
        <dbReference type="ChEBI" id="CHEBI:29034"/>
        <dbReference type="ChEBI" id="CHEBI:57540"/>
        <dbReference type="ChEBI" id="CHEBI:57945"/>
        <dbReference type="EC" id="1.6.2.2"/>
    </reaction>
</comment>
<sequence>MVDNTCRIFLTAIVLVIVFFVRKLLSKRHQKSGVLIPDQFQEFPLILKTTLSHNTALYRFGLPGANDVLGLPIGQHISIRAVINGQEILRSYTPTSLDTDAKGYFELLVKTYEKGNISKVIGDLKIGDKIQVRGPKGFYGYMPNMYSHIGMVAGGTGISPMYQIIKAIATNPADRTKISLIYGNVTEEDILLKAELDAIVESNPEQFKIRYLLDKPPAEEWSGGVGYVTEAVMKEYLPSAEEQGVQLLLCGPRPMVSSVKKAAVELGFEKAKPVSKMGDQVFVF</sequence>
<keyword evidence="9 20" id="KW-1133">Transmembrane helix</keyword>
<feature type="binding site" evidence="18">
    <location>
        <position position="117"/>
    </location>
    <ligand>
        <name>FAD</name>
        <dbReference type="ChEBI" id="CHEBI:57692"/>
    </ligand>
</feature>
<dbReference type="EMBL" id="CP059248">
    <property type="protein sequence ID" value="QLL32305.1"/>
    <property type="molecule type" value="Genomic_DNA"/>
</dbReference>
<dbReference type="CDD" id="cd06183">
    <property type="entry name" value="cyt_b5_reduct_like"/>
    <property type="match status" value="1"/>
</dbReference>
<keyword evidence="6 20" id="KW-0812">Transmembrane</keyword>
<evidence type="ECO:0000256" key="2">
    <source>
        <dbReference type="ARBA" id="ARBA00004572"/>
    </source>
</evidence>
<evidence type="ECO:0000256" key="5">
    <source>
        <dbReference type="ARBA" id="ARBA00022630"/>
    </source>
</evidence>
<dbReference type="FunFam" id="2.40.30.10:FF:000032">
    <property type="entry name" value="NADH-cytochrome b5 reductase"/>
    <property type="match status" value="1"/>
</dbReference>
<keyword evidence="8 18" id="KW-0274">FAD</keyword>
<feature type="binding site" evidence="18">
    <location>
        <position position="110"/>
    </location>
    <ligand>
        <name>FAD</name>
        <dbReference type="ChEBI" id="CHEBI:57692"/>
    </ligand>
</feature>
<evidence type="ECO:0000313" key="22">
    <source>
        <dbReference type="EMBL" id="QLL32305.1"/>
    </source>
</evidence>
<dbReference type="GO" id="GO:0005741">
    <property type="term" value="C:mitochondrial outer membrane"/>
    <property type="evidence" value="ECO:0007669"/>
    <property type="project" value="UniProtKB-SubCell"/>
</dbReference>
<dbReference type="InterPro" id="IPR039261">
    <property type="entry name" value="FNR_nucleotide-bd"/>
</dbReference>
<keyword evidence="10 19" id="KW-0560">Oxidoreductase</keyword>
<comment type="cofactor">
    <cofactor evidence="1 18 19">
        <name>FAD</name>
        <dbReference type="ChEBI" id="CHEBI:57692"/>
    </cofactor>
</comment>
<dbReference type="Gene3D" id="2.40.30.10">
    <property type="entry name" value="Translation factors"/>
    <property type="match status" value="1"/>
</dbReference>
<dbReference type="InterPro" id="IPR017927">
    <property type="entry name" value="FAD-bd_FR_type"/>
</dbReference>
<dbReference type="InterPro" id="IPR001709">
    <property type="entry name" value="Flavoprot_Pyr_Nucl_cyt_Rdtase"/>
</dbReference>
<keyword evidence="12" id="KW-0496">Mitochondrion</keyword>
<dbReference type="PROSITE" id="PS51384">
    <property type="entry name" value="FAD_FR"/>
    <property type="match status" value="1"/>
</dbReference>
<comment type="function">
    <text evidence="14">NADH-dependent reductase for DPH3 and cytochrome b5. Required for the first step of diphthamide biosynthesis, a post-translational modification of histidine which occurs in elongation factor 2. DPH1 and DPH2 transfer a 3-amino-3-carboxypropyl (ACP) group from S-adenosyl-L-methionine (SAM) to a histidine residue, the reaction is assisted by a reduction system comprising DPH3 and a NADH-dependent reductase, predominantly CBR1. By reducing DPH3, also involved in the formation of the tRNA wobble base modification mcm5s 2U (5-methoxycarbonylmethyl-2-thiouridine), mediated by the elongator complex. The cytochrome b5/NADH cytochrome b5 reductase electron transfer system supports the catalytic activity of several sterol biosynthetic enzymes.</text>
</comment>
<evidence type="ECO:0000256" key="10">
    <source>
        <dbReference type="ARBA" id="ARBA00023002"/>
    </source>
</evidence>
<dbReference type="GO" id="GO:0090524">
    <property type="term" value="F:cytochrome-b5 reductase activity, acting on NADH"/>
    <property type="evidence" value="ECO:0007669"/>
    <property type="project" value="UniProtKB-EC"/>
</dbReference>
<evidence type="ECO:0000256" key="12">
    <source>
        <dbReference type="ARBA" id="ARBA00023128"/>
    </source>
</evidence>
<evidence type="ECO:0000256" key="20">
    <source>
        <dbReference type="SAM" id="Phobius"/>
    </source>
</evidence>
<feature type="binding site" evidence="18">
    <location>
        <position position="108"/>
    </location>
    <ligand>
        <name>FAD</name>
        <dbReference type="ChEBI" id="CHEBI:57692"/>
    </ligand>
</feature>
<evidence type="ECO:0000256" key="8">
    <source>
        <dbReference type="ARBA" id="ARBA00022827"/>
    </source>
</evidence>
<keyword evidence="23" id="KW-1185">Reference proteome</keyword>
<dbReference type="InterPro" id="IPR001433">
    <property type="entry name" value="OxRdtase_FAD/NAD-bd"/>
</dbReference>
<proteinExistence type="inferred from homology"/>
<evidence type="ECO:0000313" key="23">
    <source>
        <dbReference type="Proteomes" id="UP000515788"/>
    </source>
</evidence>
<evidence type="ECO:0000256" key="11">
    <source>
        <dbReference type="ARBA" id="ARBA00023027"/>
    </source>
</evidence>
<gene>
    <name evidence="22" type="ORF">HG536_0C04740</name>
</gene>
<dbReference type="Pfam" id="PF00175">
    <property type="entry name" value="NAD_binding_1"/>
    <property type="match status" value="1"/>
</dbReference>
<feature type="domain" description="FAD-binding FR-type" evidence="21">
    <location>
        <begin position="38"/>
        <end position="142"/>
    </location>
</feature>
<dbReference type="InterPro" id="IPR017938">
    <property type="entry name" value="Riboflavin_synthase-like_b-brl"/>
</dbReference>
<dbReference type="PANTHER" id="PTHR19370:SF184">
    <property type="entry name" value="NADH-CYTOCHROME B5 REDUCTASE-LIKE"/>
    <property type="match status" value="1"/>
</dbReference>
<reference evidence="22 23" key="1">
    <citation type="submission" date="2020-06" db="EMBL/GenBank/DDBJ databases">
        <title>The yeast mating-type switching endonuclease HO is a domesticated member of an unorthodox homing genetic element family.</title>
        <authorList>
            <person name="Coughlan A.Y."/>
            <person name="Lombardi L."/>
            <person name="Braun-Galleani S."/>
            <person name="Martos A.R."/>
            <person name="Galeote V."/>
            <person name="Bigey F."/>
            <person name="Dequin S."/>
            <person name="Byrne K.P."/>
            <person name="Wolfe K.H."/>
        </authorList>
    </citation>
    <scope>NUCLEOTIDE SEQUENCE [LARGE SCALE GENOMIC DNA]</scope>
    <source>
        <strain evidence="22 23">CBS764</strain>
    </source>
</reference>
<evidence type="ECO:0000256" key="18">
    <source>
        <dbReference type="PIRSR" id="PIRSR601834-1"/>
    </source>
</evidence>
<keyword evidence="13 20" id="KW-0472">Membrane</keyword>
<name>A0A7G3ZFL9_9SACH</name>
<comment type="subcellular location">
    <subcellularLocation>
        <location evidence="2">Mitochondrion outer membrane</location>
        <topology evidence="2">Single-pass membrane protein</topology>
    </subcellularLocation>
</comment>
<evidence type="ECO:0000259" key="21">
    <source>
        <dbReference type="PROSITE" id="PS51384"/>
    </source>
</evidence>
<dbReference type="PRINTS" id="PR00406">
    <property type="entry name" value="CYTB5RDTASE"/>
</dbReference>
<evidence type="ECO:0000256" key="1">
    <source>
        <dbReference type="ARBA" id="ARBA00001974"/>
    </source>
</evidence>
<evidence type="ECO:0000256" key="3">
    <source>
        <dbReference type="ARBA" id="ARBA00005156"/>
    </source>
</evidence>
<feature type="binding site" evidence="18">
    <location>
        <position position="92"/>
    </location>
    <ligand>
        <name>FAD</name>
        <dbReference type="ChEBI" id="CHEBI:57692"/>
    </ligand>
</feature>
<dbReference type="FunFam" id="3.40.50.80:FF:000019">
    <property type="entry name" value="NADH-cytochrome b5 reductase"/>
    <property type="match status" value="1"/>
</dbReference>
<evidence type="ECO:0000256" key="17">
    <source>
        <dbReference type="ARBA" id="ARBA00049138"/>
    </source>
</evidence>
<dbReference type="InterPro" id="IPR001834">
    <property type="entry name" value="CBR-like"/>
</dbReference>
<evidence type="ECO:0000256" key="15">
    <source>
        <dbReference type="ARBA" id="ARBA00038836"/>
    </source>
</evidence>
<dbReference type="SUPFAM" id="SSF52343">
    <property type="entry name" value="Ferredoxin reductase-like, C-terminal NADP-linked domain"/>
    <property type="match status" value="1"/>
</dbReference>
<dbReference type="Gene3D" id="3.40.50.80">
    <property type="entry name" value="Nucleotide-binding domain of ferredoxin-NADP reductase (FNR) module"/>
    <property type="match status" value="1"/>
</dbReference>
<organism evidence="22 23">
    <name type="scientific">Torulaspora globosa</name>
    <dbReference type="NCBI Taxonomy" id="48254"/>
    <lineage>
        <taxon>Eukaryota</taxon>
        <taxon>Fungi</taxon>
        <taxon>Dikarya</taxon>
        <taxon>Ascomycota</taxon>
        <taxon>Saccharomycotina</taxon>
        <taxon>Saccharomycetes</taxon>
        <taxon>Saccharomycetales</taxon>
        <taxon>Saccharomycetaceae</taxon>
        <taxon>Torulaspora</taxon>
    </lineage>
</organism>